<dbReference type="InterPro" id="IPR000504">
    <property type="entry name" value="RRM_dom"/>
</dbReference>
<feature type="domain" description="RRM" evidence="2">
    <location>
        <begin position="77"/>
        <end position="153"/>
    </location>
</feature>
<dbReference type="Proteomes" id="UP001445335">
    <property type="component" value="Unassembled WGS sequence"/>
</dbReference>
<keyword evidence="4" id="KW-1185">Reference proteome</keyword>
<dbReference type="InterPro" id="IPR035979">
    <property type="entry name" value="RBD_domain_sf"/>
</dbReference>
<dbReference type="InterPro" id="IPR012677">
    <property type="entry name" value="Nucleotide-bd_a/b_plait_sf"/>
</dbReference>
<dbReference type="PANTHER" id="PTHR32343">
    <property type="entry name" value="SERINE/ARGININE-RICH SPLICING FACTOR"/>
    <property type="match status" value="1"/>
</dbReference>
<dbReference type="CDD" id="cd12460">
    <property type="entry name" value="RRM2_CID8_like"/>
    <property type="match status" value="1"/>
</dbReference>
<evidence type="ECO:0000313" key="3">
    <source>
        <dbReference type="EMBL" id="KAK9822682.1"/>
    </source>
</evidence>
<dbReference type="SMART" id="SM00360">
    <property type="entry name" value="RRM"/>
    <property type="match status" value="2"/>
</dbReference>
<dbReference type="SUPFAM" id="SSF54928">
    <property type="entry name" value="RNA-binding domain, RBD"/>
    <property type="match status" value="2"/>
</dbReference>
<dbReference type="PROSITE" id="PS50102">
    <property type="entry name" value="RRM"/>
    <property type="match status" value="2"/>
</dbReference>
<reference evidence="3 4" key="1">
    <citation type="journal article" date="2024" name="Nat. Commun.">
        <title>Phylogenomics reveals the evolutionary origins of lichenization in chlorophyte algae.</title>
        <authorList>
            <person name="Puginier C."/>
            <person name="Libourel C."/>
            <person name="Otte J."/>
            <person name="Skaloud P."/>
            <person name="Haon M."/>
            <person name="Grisel S."/>
            <person name="Petersen M."/>
            <person name="Berrin J.G."/>
            <person name="Delaux P.M."/>
            <person name="Dal Grande F."/>
            <person name="Keller J."/>
        </authorList>
    </citation>
    <scope>NUCLEOTIDE SEQUENCE [LARGE SCALE GENOMIC DNA]</scope>
    <source>
        <strain evidence="3 4">SAG 245.80</strain>
    </source>
</reference>
<accession>A0AAW1QMR8</accession>
<dbReference type="GO" id="GO:0003723">
    <property type="term" value="F:RNA binding"/>
    <property type="evidence" value="ECO:0007669"/>
    <property type="project" value="UniProtKB-UniRule"/>
</dbReference>
<dbReference type="EMBL" id="JALJOU010000085">
    <property type="protein sequence ID" value="KAK9822682.1"/>
    <property type="molecule type" value="Genomic_DNA"/>
</dbReference>
<name>A0AAW1QMR8_9CHLO</name>
<comment type="caution">
    <text evidence="3">The sequence shown here is derived from an EMBL/GenBank/DDBJ whole genome shotgun (WGS) entry which is preliminary data.</text>
</comment>
<keyword evidence="1" id="KW-0694">RNA-binding</keyword>
<proteinExistence type="predicted"/>
<dbReference type="Gene3D" id="3.30.70.330">
    <property type="match status" value="2"/>
</dbReference>
<dbReference type="AlphaFoldDB" id="A0AAW1QMR8"/>
<dbReference type="InterPro" id="IPR034825">
    <property type="entry name" value="CID8-like_RRM2"/>
</dbReference>
<feature type="domain" description="RRM" evidence="2">
    <location>
        <begin position="175"/>
        <end position="251"/>
    </location>
</feature>
<dbReference type="Pfam" id="PF00076">
    <property type="entry name" value="RRM_1"/>
    <property type="match status" value="2"/>
</dbReference>
<protein>
    <recommendedName>
        <fullName evidence="2">RRM domain-containing protein</fullName>
    </recommendedName>
</protein>
<sequence length="260" mass="28889">MFPLPHKACMQTSIHRDSGGDLLTRMEGLQLNPRAKPFVLTPQDRSKPGGGNLRVGRPGLSGNMIGDVKQMEENVRRTVYICDIDQQVTEEQLAGAFQECGQVVDCRVCGDPNSAMRFAFIEFYNEDSVQKAMATMNGVRIGAYPLRVLPSKTAIVPVNNQFLPRTAEERELCGRTVYVANIDKKVDKQHVLAFFEKQCGPVSRIRLLGDHHHQTRIAFVEFHEAKHAKEALDCSGALLGSLPVRVSPSKAPVRDEPPVR</sequence>
<dbReference type="PANTHER" id="PTHR32343:SF22">
    <property type="entry name" value="LD29830P"/>
    <property type="match status" value="1"/>
</dbReference>
<organism evidence="3 4">
    <name type="scientific">Elliptochloris bilobata</name>
    <dbReference type="NCBI Taxonomy" id="381761"/>
    <lineage>
        <taxon>Eukaryota</taxon>
        <taxon>Viridiplantae</taxon>
        <taxon>Chlorophyta</taxon>
        <taxon>core chlorophytes</taxon>
        <taxon>Trebouxiophyceae</taxon>
        <taxon>Trebouxiophyceae incertae sedis</taxon>
        <taxon>Elliptochloris clade</taxon>
        <taxon>Elliptochloris</taxon>
    </lineage>
</organism>
<gene>
    <name evidence="3" type="ORF">WJX81_008377</name>
</gene>
<evidence type="ECO:0000259" key="2">
    <source>
        <dbReference type="PROSITE" id="PS50102"/>
    </source>
</evidence>
<evidence type="ECO:0000256" key="1">
    <source>
        <dbReference type="PROSITE-ProRule" id="PRU00176"/>
    </source>
</evidence>
<evidence type="ECO:0000313" key="4">
    <source>
        <dbReference type="Proteomes" id="UP001445335"/>
    </source>
</evidence>